<dbReference type="Gene3D" id="2.60.40.1180">
    <property type="entry name" value="Golgi alpha-mannosidase II"/>
    <property type="match status" value="1"/>
</dbReference>
<feature type="signal peptide" evidence="9">
    <location>
        <begin position="1"/>
        <end position="19"/>
    </location>
</feature>
<protein>
    <recommendedName>
        <fullName evidence="3 8">Alpha-galactosidase</fullName>
        <ecNumber evidence="3 8">3.2.1.22</ecNumber>
    </recommendedName>
    <alternativeName>
        <fullName evidence="8">Melibiase</fullName>
    </alternativeName>
</protein>
<gene>
    <name evidence="11" type="ordered locus">Solca_2503</name>
</gene>
<keyword evidence="6 8" id="KW-1015">Disulfide bond</keyword>
<dbReference type="EMBL" id="CP003349">
    <property type="protein sequence ID" value="AFD07538.1"/>
    <property type="molecule type" value="Genomic_DNA"/>
</dbReference>
<dbReference type="SUPFAM" id="SSF51445">
    <property type="entry name" value="(Trans)glycosidases"/>
    <property type="match status" value="1"/>
</dbReference>
<evidence type="ECO:0000313" key="11">
    <source>
        <dbReference type="EMBL" id="AFD07538.1"/>
    </source>
</evidence>
<dbReference type="InterPro" id="IPR002241">
    <property type="entry name" value="Glyco_hydro_27"/>
</dbReference>
<evidence type="ECO:0000256" key="2">
    <source>
        <dbReference type="ARBA" id="ARBA00009743"/>
    </source>
</evidence>
<evidence type="ECO:0000259" key="10">
    <source>
        <dbReference type="Pfam" id="PF17801"/>
    </source>
</evidence>
<dbReference type="FunFam" id="3.20.20.70:FF:000202">
    <property type="entry name" value="Alpha-galactosidase"/>
    <property type="match status" value="1"/>
</dbReference>
<organism evidence="11 12">
    <name type="scientific">Solitalea canadensis (strain ATCC 29591 / DSM 3403 / JCM 21819 / LMG 8368 / NBRC 15130 / NCIMB 12057 / USAM 9D)</name>
    <name type="common">Flexibacter canadensis</name>
    <dbReference type="NCBI Taxonomy" id="929556"/>
    <lineage>
        <taxon>Bacteria</taxon>
        <taxon>Pseudomonadati</taxon>
        <taxon>Bacteroidota</taxon>
        <taxon>Sphingobacteriia</taxon>
        <taxon>Sphingobacteriales</taxon>
        <taxon>Sphingobacteriaceae</taxon>
        <taxon>Solitalea</taxon>
    </lineage>
</organism>
<dbReference type="SUPFAM" id="SSF51011">
    <property type="entry name" value="Glycosyl hydrolase domain"/>
    <property type="match status" value="1"/>
</dbReference>
<dbReference type="Proteomes" id="UP000007590">
    <property type="component" value="Chromosome"/>
</dbReference>
<evidence type="ECO:0000256" key="5">
    <source>
        <dbReference type="ARBA" id="ARBA00022801"/>
    </source>
</evidence>
<dbReference type="PANTHER" id="PTHR11452">
    <property type="entry name" value="ALPHA-GALACTOSIDASE/ALPHA-N-ACETYLGALACTOSAMINIDASE"/>
    <property type="match status" value="1"/>
</dbReference>
<dbReference type="GO" id="GO:0016052">
    <property type="term" value="P:carbohydrate catabolic process"/>
    <property type="evidence" value="ECO:0007669"/>
    <property type="project" value="UniProtKB-ARBA"/>
</dbReference>
<proteinExistence type="inferred from homology"/>
<name>H8KUQ4_SOLCM</name>
<comment type="catalytic activity">
    <reaction evidence="1 8">
        <text>Hydrolysis of terminal, non-reducing alpha-D-galactose residues in alpha-D-galactosides, including galactose oligosaccharides, galactomannans and galactolipids.</text>
        <dbReference type="EC" id="3.2.1.22"/>
    </reaction>
</comment>
<evidence type="ECO:0000256" key="7">
    <source>
        <dbReference type="ARBA" id="ARBA00023295"/>
    </source>
</evidence>
<feature type="domain" description="Alpha galactosidase C-terminal" evidence="10">
    <location>
        <begin position="323"/>
        <end position="408"/>
    </location>
</feature>
<comment type="similarity">
    <text evidence="2 8">Belongs to the glycosyl hydrolase 27 family.</text>
</comment>
<dbReference type="PANTHER" id="PTHR11452:SF75">
    <property type="entry name" value="ALPHA-GALACTOSIDASE MEL1"/>
    <property type="match status" value="1"/>
</dbReference>
<dbReference type="PRINTS" id="PR00740">
    <property type="entry name" value="GLHYDRLASE27"/>
</dbReference>
<evidence type="ECO:0000256" key="4">
    <source>
        <dbReference type="ARBA" id="ARBA00022729"/>
    </source>
</evidence>
<dbReference type="eggNOG" id="COG3345">
    <property type="taxonomic scope" value="Bacteria"/>
</dbReference>
<keyword evidence="7 8" id="KW-0326">Glycosidase</keyword>
<evidence type="ECO:0000256" key="8">
    <source>
        <dbReference type="RuleBase" id="RU361168"/>
    </source>
</evidence>
<dbReference type="RefSeq" id="WP_014680765.1">
    <property type="nucleotide sequence ID" value="NC_017770.1"/>
</dbReference>
<dbReference type="InterPro" id="IPR041233">
    <property type="entry name" value="Melibiase_C"/>
</dbReference>
<keyword evidence="4 9" id="KW-0732">Signal</keyword>
<dbReference type="InterPro" id="IPR013785">
    <property type="entry name" value="Aldolase_TIM"/>
</dbReference>
<dbReference type="Pfam" id="PF17801">
    <property type="entry name" value="Melibiase_C"/>
    <property type="match status" value="1"/>
</dbReference>
<dbReference type="InterPro" id="IPR000111">
    <property type="entry name" value="Glyco_hydro_27/36_CS"/>
</dbReference>
<dbReference type="AlphaFoldDB" id="H8KUQ4"/>
<dbReference type="PROSITE" id="PS00512">
    <property type="entry name" value="ALPHA_GALACTOSIDASE"/>
    <property type="match status" value="1"/>
</dbReference>
<accession>H8KUQ4</accession>
<sequence>MKKLLTLFSLLSLTCFAFGQGNNYVQNYTKYEGLALTPPMGWNSWNKFACNVDENLIKSIADAMVSSGMKDAGYTYINIDDCWHGDRDSLGFIHPDPKRFPSGMKALADYIHSKGLKIGIYSDAGSQTCGGRPGSRGYEFQDAMTYAAWGIDYLKYDWCNTEGLKAEGAYKTITAALRRAGRPIVLSICEWGNDKPWEWGKTVGHLWRTTGDIYNCFDCIEDHGTWKSFGTMQILDMQDGLRKYAGPGHWNDPDMLEVGNGKLTPREDRAHFTMWAMLAAPLIAGNDIRNMDKETVEVLTNKDIIAINQDSLGIQGFKHTSVDSLQTWLKPLKGGDWAICFLNRSKSEKVVSLDWKKVIIQDSLSGKELNGQTSTYTLKNLWTKKKTGTTKKPFSTKVPARDVVVLRLELIK</sequence>
<dbReference type="InterPro" id="IPR013780">
    <property type="entry name" value="Glyco_hydro_b"/>
</dbReference>
<dbReference type="Gene3D" id="3.20.20.70">
    <property type="entry name" value="Aldolase class I"/>
    <property type="match status" value="1"/>
</dbReference>
<dbReference type="OrthoDB" id="9807519at2"/>
<evidence type="ECO:0000313" key="12">
    <source>
        <dbReference type="Proteomes" id="UP000007590"/>
    </source>
</evidence>
<reference evidence="11" key="1">
    <citation type="submission" date="2012-02" db="EMBL/GenBank/DDBJ databases">
        <title>The complete genome of Solitalea canadensis DSM 3403.</title>
        <authorList>
            <consortium name="US DOE Joint Genome Institute (JGI-PGF)"/>
            <person name="Lucas S."/>
            <person name="Copeland A."/>
            <person name="Lapidus A."/>
            <person name="Glavina del Rio T."/>
            <person name="Dalin E."/>
            <person name="Tice H."/>
            <person name="Bruce D."/>
            <person name="Goodwin L."/>
            <person name="Pitluck S."/>
            <person name="Peters L."/>
            <person name="Ovchinnikova G."/>
            <person name="Lu M."/>
            <person name="Kyrpides N."/>
            <person name="Mavromatis K."/>
            <person name="Ivanova N."/>
            <person name="Brettin T."/>
            <person name="Detter J.C."/>
            <person name="Han C."/>
            <person name="Larimer F."/>
            <person name="Land M."/>
            <person name="Hauser L."/>
            <person name="Markowitz V."/>
            <person name="Cheng J.-F."/>
            <person name="Hugenholtz P."/>
            <person name="Woyke T."/>
            <person name="Wu D."/>
            <person name="Spring S."/>
            <person name="Schroeder M."/>
            <person name="Kopitz M."/>
            <person name="Brambilla E."/>
            <person name="Klenk H.-P."/>
            <person name="Eisen J.A."/>
        </authorList>
    </citation>
    <scope>NUCLEOTIDE SEQUENCE</scope>
    <source>
        <strain evidence="11">DSM 3403</strain>
    </source>
</reference>
<evidence type="ECO:0000256" key="9">
    <source>
        <dbReference type="SAM" id="SignalP"/>
    </source>
</evidence>
<dbReference type="InterPro" id="IPR017853">
    <property type="entry name" value="GH"/>
</dbReference>
<evidence type="ECO:0000256" key="1">
    <source>
        <dbReference type="ARBA" id="ARBA00001255"/>
    </source>
</evidence>
<dbReference type="GO" id="GO:0004557">
    <property type="term" value="F:alpha-galactosidase activity"/>
    <property type="evidence" value="ECO:0007669"/>
    <property type="project" value="UniProtKB-EC"/>
</dbReference>
<keyword evidence="12" id="KW-1185">Reference proteome</keyword>
<dbReference type="CDD" id="cd14792">
    <property type="entry name" value="GH27"/>
    <property type="match status" value="1"/>
</dbReference>
<dbReference type="EC" id="3.2.1.22" evidence="3 8"/>
<feature type="chain" id="PRO_5003615337" description="Alpha-galactosidase" evidence="9">
    <location>
        <begin position="20"/>
        <end position="412"/>
    </location>
</feature>
<dbReference type="HOGENOM" id="CLU_013093_2_2_10"/>
<evidence type="ECO:0000256" key="6">
    <source>
        <dbReference type="ARBA" id="ARBA00023157"/>
    </source>
</evidence>
<evidence type="ECO:0000256" key="3">
    <source>
        <dbReference type="ARBA" id="ARBA00012755"/>
    </source>
</evidence>
<dbReference type="STRING" id="929556.Solca_2503"/>
<keyword evidence="5 8" id="KW-0378">Hydrolase</keyword>
<dbReference type="KEGG" id="scn:Solca_2503"/>
<dbReference type="Pfam" id="PF16499">
    <property type="entry name" value="Melibiase_2"/>
    <property type="match status" value="1"/>
</dbReference>